<reference evidence="1 2" key="1">
    <citation type="journal article" date="2018" name="New Phytol.">
        <title>Phylogenomics of Endogonaceae and evolution of mycorrhizas within Mucoromycota.</title>
        <authorList>
            <person name="Chang Y."/>
            <person name="Desiro A."/>
            <person name="Na H."/>
            <person name="Sandor L."/>
            <person name="Lipzen A."/>
            <person name="Clum A."/>
            <person name="Barry K."/>
            <person name="Grigoriev I.V."/>
            <person name="Martin F.M."/>
            <person name="Stajich J.E."/>
            <person name="Smith M.E."/>
            <person name="Bonito G."/>
            <person name="Spatafora J.W."/>
        </authorList>
    </citation>
    <scope>NUCLEOTIDE SEQUENCE [LARGE SCALE GENOMIC DNA]</scope>
    <source>
        <strain evidence="1 2">AD002</strain>
    </source>
</reference>
<evidence type="ECO:0000313" key="1">
    <source>
        <dbReference type="EMBL" id="RUS30139.1"/>
    </source>
</evidence>
<protein>
    <submittedName>
        <fullName evidence="1">Uncharacterized protein</fullName>
    </submittedName>
</protein>
<dbReference type="EMBL" id="RBNJ01004238">
    <property type="protein sequence ID" value="RUS30139.1"/>
    <property type="molecule type" value="Genomic_DNA"/>
</dbReference>
<gene>
    <name evidence="1" type="ORF">BC938DRAFT_479810</name>
</gene>
<organism evidence="1 2">
    <name type="scientific">Jimgerdemannia flammicorona</name>
    <dbReference type="NCBI Taxonomy" id="994334"/>
    <lineage>
        <taxon>Eukaryota</taxon>
        <taxon>Fungi</taxon>
        <taxon>Fungi incertae sedis</taxon>
        <taxon>Mucoromycota</taxon>
        <taxon>Mucoromycotina</taxon>
        <taxon>Endogonomycetes</taxon>
        <taxon>Endogonales</taxon>
        <taxon>Endogonaceae</taxon>
        <taxon>Jimgerdemannia</taxon>
    </lineage>
</organism>
<evidence type="ECO:0000313" key="2">
    <source>
        <dbReference type="Proteomes" id="UP000274822"/>
    </source>
</evidence>
<keyword evidence="2" id="KW-1185">Reference proteome</keyword>
<dbReference type="Proteomes" id="UP000274822">
    <property type="component" value="Unassembled WGS sequence"/>
</dbReference>
<dbReference type="AlphaFoldDB" id="A0A433QK31"/>
<dbReference type="AntiFam" id="ANF00063">
    <property type="entry name" value="Antisense to ATP synthase alpha subunit"/>
</dbReference>
<accession>A0A433QK31</accession>
<proteinExistence type="predicted"/>
<name>A0A433QK31_9FUNG</name>
<sequence length="234" mass="24531">MRRHSRHDGDLDLDGERLVLGLLEQLGEASTTVQQELGGRVQVGSELGEGSNLTVLGKVQLQGTGDLLHGLGLGSRTDTGHRQTNIDGGTDTLEEQLGLQEDLTVGDGNNVGGNVRGHITTLGFDDGQGGQGATADGTFEKTRVQIEDITRVGLTTRRTTQQQRHLTVGDGLLGKIVEDNQGVLAVITEPLADGGTGEGSEVLKGGGLGGGGGDDDRVLQSIFWIMERCSISRL</sequence>
<comment type="caution">
    <text evidence="1">The sequence shown here is derived from an EMBL/GenBank/DDBJ whole genome shotgun (WGS) entry which is preliminary data.</text>
</comment>